<dbReference type="HAMAP" id="MF_00130">
    <property type="entry name" value="RecU"/>
    <property type="match status" value="1"/>
</dbReference>
<dbReference type="Proteomes" id="UP000501451">
    <property type="component" value="Chromosome"/>
</dbReference>
<keyword evidence="5 13" id="KW-0255">Endonuclease</keyword>
<dbReference type="Gene3D" id="3.40.1350.10">
    <property type="match status" value="1"/>
</dbReference>
<dbReference type="GO" id="GO:0006310">
    <property type="term" value="P:DNA recombination"/>
    <property type="evidence" value="ECO:0007669"/>
    <property type="project" value="UniProtKB-UniRule"/>
</dbReference>
<dbReference type="GO" id="GO:0008821">
    <property type="term" value="F:crossover junction DNA endonuclease activity"/>
    <property type="evidence" value="ECO:0007669"/>
    <property type="project" value="UniProtKB-EC"/>
</dbReference>
<evidence type="ECO:0000256" key="12">
    <source>
        <dbReference type="ARBA" id="ARBA00029523"/>
    </source>
</evidence>
<keyword evidence="3 13" id="KW-0540">Nuclease</keyword>
<evidence type="ECO:0000256" key="4">
    <source>
        <dbReference type="ARBA" id="ARBA00022723"/>
    </source>
</evidence>
<dbReference type="NCBIfam" id="TIGR00648">
    <property type="entry name" value="recU"/>
    <property type="match status" value="1"/>
</dbReference>
<evidence type="ECO:0000313" key="17">
    <source>
        <dbReference type="Proteomes" id="UP000501451"/>
    </source>
</evidence>
<evidence type="ECO:0000256" key="2">
    <source>
        <dbReference type="ARBA" id="ARBA00022490"/>
    </source>
</evidence>
<keyword evidence="6 13" id="KW-0227">DNA damage</keyword>
<dbReference type="GO" id="GO:0007059">
    <property type="term" value="P:chromosome segregation"/>
    <property type="evidence" value="ECO:0007669"/>
    <property type="project" value="UniProtKB-UniRule"/>
</dbReference>
<comment type="cofactor">
    <cofactor evidence="13">
        <name>Mg(2+)</name>
        <dbReference type="ChEBI" id="CHEBI:18420"/>
    </cofactor>
    <text evidence="13">Binds 1 Mg(2+) ion per subunit.</text>
</comment>
<comment type="similarity">
    <text evidence="11 13">Belongs to the RecU family.</text>
</comment>
<evidence type="ECO:0000256" key="10">
    <source>
        <dbReference type="ARBA" id="ARBA00023204"/>
    </source>
</evidence>
<dbReference type="Pfam" id="PF03838">
    <property type="entry name" value="RecU"/>
    <property type="match status" value="1"/>
</dbReference>
<evidence type="ECO:0000256" key="7">
    <source>
        <dbReference type="ARBA" id="ARBA00022801"/>
    </source>
</evidence>
<evidence type="ECO:0000256" key="3">
    <source>
        <dbReference type="ARBA" id="ARBA00022722"/>
    </source>
</evidence>
<dbReference type="GO" id="GO:0005737">
    <property type="term" value="C:cytoplasm"/>
    <property type="evidence" value="ECO:0007669"/>
    <property type="project" value="UniProtKB-SubCell"/>
</dbReference>
<protein>
    <recommendedName>
        <fullName evidence="12 13">Holliday junction resolvase RecU</fullName>
        <ecNumber evidence="13 14">3.1.21.10</ecNumber>
    </recommendedName>
    <alternativeName>
        <fullName evidence="13">Recombination protein U homolog</fullName>
    </alternativeName>
</protein>
<feature type="region of interest" description="Disordered" evidence="15">
    <location>
        <begin position="1"/>
        <end position="24"/>
    </location>
</feature>
<dbReference type="CDD" id="cd22354">
    <property type="entry name" value="RecU-like"/>
    <property type="match status" value="1"/>
</dbReference>
<dbReference type="RefSeq" id="WP_166163582.1">
    <property type="nucleotide sequence ID" value="NZ_CP049740.1"/>
</dbReference>
<dbReference type="InterPro" id="IPR004612">
    <property type="entry name" value="Resolv_RecU"/>
</dbReference>
<name>A0A6G7KC63_9LACT</name>
<feature type="binding site" evidence="13">
    <location>
        <position position="87"/>
    </location>
    <ligand>
        <name>Mg(2+)</name>
        <dbReference type="ChEBI" id="CHEBI:18420"/>
    </ligand>
</feature>
<evidence type="ECO:0000256" key="13">
    <source>
        <dbReference type="HAMAP-Rule" id="MF_00130"/>
    </source>
</evidence>
<keyword evidence="17" id="KW-1185">Reference proteome</keyword>
<evidence type="ECO:0000256" key="6">
    <source>
        <dbReference type="ARBA" id="ARBA00022763"/>
    </source>
</evidence>
<gene>
    <name evidence="13 16" type="primary">recU</name>
    <name evidence="16" type="ORF">G7057_10515</name>
</gene>
<comment type="function">
    <text evidence="13">Endonuclease that resolves Holliday junction intermediates in genetic recombination. Cleaves mobile four-strand junctions by introducing symmetrical nicks in paired strands. Promotes annealing of linear ssDNA with homologous dsDNA. Required for DNA repair, homologous recombination and chromosome segregation.</text>
</comment>
<keyword evidence="4 13" id="KW-0479">Metal-binding</keyword>
<evidence type="ECO:0000256" key="9">
    <source>
        <dbReference type="ARBA" id="ARBA00023172"/>
    </source>
</evidence>
<evidence type="ECO:0000313" key="16">
    <source>
        <dbReference type="EMBL" id="QII82830.1"/>
    </source>
</evidence>
<reference evidence="16 17" key="1">
    <citation type="journal article" date="2017" name="Int. J. Syst. Evol. Microbiol.">
        <title>Jeotgalibaca porci sp. nov. and Jeotgalibaca arthritidis sp. nov., isolated from pigs, and emended description of the genus Jeotgalibaca.</title>
        <authorList>
            <person name="Zamora L."/>
            <person name="Perez-Sancho M."/>
            <person name="Dominguez L."/>
            <person name="Fernandez-Garayzabal J.F."/>
            <person name="Vela A.I."/>
        </authorList>
    </citation>
    <scope>NUCLEOTIDE SEQUENCE [LARGE SCALE GENOMIC DNA]</scope>
    <source>
        <strain evidence="16 17">CECT 9157</strain>
    </source>
</reference>
<evidence type="ECO:0000256" key="11">
    <source>
        <dbReference type="ARBA" id="ARBA00023447"/>
    </source>
</evidence>
<dbReference type="NCBIfam" id="NF002581">
    <property type="entry name" value="PRK02234.1-2"/>
    <property type="match status" value="1"/>
</dbReference>
<comment type="subcellular location">
    <subcellularLocation>
        <location evidence="1 13">Cytoplasm</location>
    </subcellularLocation>
</comment>
<dbReference type="PIRSF" id="PIRSF037785">
    <property type="entry name" value="RecU"/>
    <property type="match status" value="1"/>
</dbReference>
<dbReference type="GO" id="GO:0003676">
    <property type="term" value="F:nucleic acid binding"/>
    <property type="evidence" value="ECO:0007669"/>
    <property type="project" value="InterPro"/>
</dbReference>
<feature type="binding site" evidence="13">
    <location>
        <position position="119"/>
    </location>
    <ligand>
        <name>Mg(2+)</name>
        <dbReference type="ChEBI" id="CHEBI:18420"/>
    </ligand>
</feature>
<sequence>MNYPNGKTYINNQPSSKKTKADRPVQYGKRGMTLEEEITQSNTFYLERQVAVIHKKPTPIQVVKVDYPKRSAAVIKEAYYRQSSTTDFNGIYRGFYIDFEAKETRNKQSFPLKNVHDHQIIHMDHCQKQGGICFVMIRFSELNRVFLLESHFLSEFWSNQHKADGRKSIPLSFIEEYGYEISYGYQPILDYLKVVDDIIKKKTEVNQHAK</sequence>
<evidence type="ECO:0000256" key="15">
    <source>
        <dbReference type="SAM" id="MobiDB-lite"/>
    </source>
</evidence>
<dbReference type="EMBL" id="CP049740">
    <property type="protein sequence ID" value="QII82830.1"/>
    <property type="molecule type" value="Genomic_DNA"/>
</dbReference>
<dbReference type="NCBIfam" id="NF002584">
    <property type="entry name" value="PRK02234.1-5"/>
    <property type="match status" value="1"/>
</dbReference>
<dbReference type="InterPro" id="IPR011335">
    <property type="entry name" value="Restrct_endonuc-II-like"/>
</dbReference>
<keyword evidence="10 13" id="KW-0234">DNA repair</keyword>
<dbReference type="SUPFAM" id="SSF52980">
    <property type="entry name" value="Restriction endonuclease-like"/>
    <property type="match status" value="1"/>
</dbReference>
<evidence type="ECO:0000256" key="1">
    <source>
        <dbReference type="ARBA" id="ARBA00004496"/>
    </source>
</evidence>
<comment type="catalytic activity">
    <reaction evidence="13">
        <text>Endonucleolytic cleavage at a junction such as a reciprocal single-stranded crossover between two homologous DNA duplexes (Holliday junction).</text>
        <dbReference type="EC" id="3.1.21.10"/>
    </reaction>
</comment>
<organism evidence="16 17">
    <name type="scientific">Jeotgalibaca arthritidis</name>
    <dbReference type="NCBI Taxonomy" id="1868794"/>
    <lineage>
        <taxon>Bacteria</taxon>
        <taxon>Bacillati</taxon>
        <taxon>Bacillota</taxon>
        <taxon>Bacilli</taxon>
        <taxon>Lactobacillales</taxon>
        <taxon>Carnobacteriaceae</taxon>
        <taxon>Jeotgalibaca</taxon>
    </lineage>
</organism>
<evidence type="ECO:0000256" key="8">
    <source>
        <dbReference type="ARBA" id="ARBA00022842"/>
    </source>
</evidence>
<keyword evidence="7 13" id="KW-0378">Hydrolase</keyword>
<dbReference type="KEGG" id="jar:G7057_10515"/>
<proteinExistence type="inferred from homology"/>
<dbReference type="AlphaFoldDB" id="A0A6G7KC63"/>
<feature type="binding site" evidence="13">
    <location>
        <position position="85"/>
    </location>
    <ligand>
        <name>Mg(2+)</name>
        <dbReference type="ChEBI" id="CHEBI:18420"/>
    </ligand>
</feature>
<feature type="binding site" evidence="13">
    <location>
        <position position="100"/>
    </location>
    <ligand>
        <name>Mg(2+)</name>
        <dbReference type="ChEBI" id="CHEBI:18420"/>
    </ligand>
</feature>
<evidence type="ECO:0000256" key="5">
    <source>
        <dbReference type="ARBA" id="ARBA00022759"/>
    </source>
</evidence>
<keyword evidence="9 13" id="KW-0233">DNA recombination</keyword>
<dbReference type="GO" id="GO:0006281">
    <property type="term" value="P:DNA repair"/>
    <property type="evidence" value="ECO:0007669"/>
    <property type="project" value="UniProtKB-UniRule"/>
</dbReference>
<dbReference type="GO" id="GO:0000287">
    <property type="term" value="F:magnesium ion binding"/>
    <property type="evidence" value="ECO:0007669"/>
    <property type="project" value="UniProtKB-UniRule"/>
</dbReference>
<dbReference type="EC" id="3.1.21.10" evidence="13 14"/>
<evidence type="ECO:0000256" key="14">
    <source>
        <dbReference type="NCBIfam" id="TIGR00648"/>
    </source>
</evidence>
<feature type="site" description="Transition state stabilizer" evidence="13">
    <location>
        <position position="102"/>
    </location>
</feature>
<keyword evidence="2 13" id="KW-0963">Cytoplasm</keyword>
<dbReference type="InterPro" id="IPR011856">
    <property type="entry name" value="tRNA_endonuc-like_dom_sf"/>
</dbReference>
<accession>A0A6G7KC63</accession>
<keyword evidence="8 13" id="KW-0460">Magnesium</keyword>